<feature type="transmembrane region" description="Helical" evidence="5">
    <location>
        <begin position="28"/>
        <end position="45"/>
    </location>
</feature>
<comment type="subcellular location">
    <subcellularLocation>
        <location evidence="1">Endomembrane system</location>
        <topology evidence="1">Multi-pass membrane protein</topology>
    </subcellularLocation>
</comment>
<dbReference type="InterPro" id="IPR003807">
    <property type="entry name" value="DUF202"/>
</dbReference>
<reference evidence="7" key="1">
    <citation type="submission" date="2020-02" db="EMBL/GenBank/DDBJ databases">
        <authorList>
            <person name="Meier V. D."/>
        </authorList>
    </citation>
    <scope>NUCLEOTIDE SEQUENCE</scope>
    <source>
        <strain evidence="7">AVDCRST_MAG01</strain>
    </source>
</reference>
<dbReference type="EMBL" id="CADCUW010000448">
    <property type="protein sequence ID" value="CAA9438558.1"/>
    <property type="molecule type" value="Genomic_DNA"/>
</dbReference>
<dbReference type="Pfam" id="PF02656">
    <property type="entry name" value="DUF202"/>
    <property type="match status" value="1"/>
</dbReference>
<gene>
    <name evidence="7" type="ORF">AVDCRST_MAG01-01-3443</name>
</gene>
<dbReference type="GO" id="GO:0012505">
    <property type="term" value="C:endomembrane system"/>
    <property type="evidence" value="ECO:0007669"/>
    <property type="project" value="UniProtKB-SubCell"/>
</dbReference>
<dbReference type="AlphaFoldDB" id="A0A6J4Q9G3"/>
<sequence>MLLAWVRTGVSLILFGSVIERLGAQMDSTGFSGIFGIALALLGFSRS</sequence>
<feature type="domain" description="DUF202" evidence="6">
    <location>
        <begin position="2"/>
        <end position="43"/>
    </location>
</feature>
<accession>A0A6J4Q9G3</accession>
<evidence type="ECO:0000313" key="7">
    <source>
        <dbReference type="EMBL" id="CAA9438558.1"/>
    </source>
</evidence>
<evidence type="ECO:0000256" key="2">
    <source>
        <dbReference type="ARBA" id="ARBA00022692"/>
    </source>
</evidence>
<keyword evidence="4 5" id="KW-0472">Membrane</keyword>
<evidence type="ECO:0000256" key="1">
    <source>
        <dbReference type="ARBA" id="ARBA00004127"/>
    </source>
</evidence>
<evidence type="ECO:0000256" key="3">
    <source>
        <dbReference type="ARBA" id="ARBA00022989"/>
    </source>
</evidence>
<proteinExistence type="predicted"/>
<protein>
    <recommendedName>
        <fullName evidence="6">DUF202 domain-containing protein</fullName>
    </recommendedName>
</protein>
<evidence type="ECO:0000256" key="4">
    <source>
        <dbReference type="ARBA" id="ARBA00023136"/>
    </source>
</evidence>
<evidence type="ECO:0000256" key="5">
    <source>
        <dbReference type="SAM" id="Phobius"/>
    </source>
</evidence>
<evidence type="ECO:0000259" key="6">
    <source>
        <dbReference type="Pfam" id="PF02656"/>
    </source>
</evidence>
<organism evidence="7">
    <name type="scientific">uncultured Rubrobacteraceae bacterium</name>
    <dbReference type="NCBI Taxonomy" id="349277"/>
    <lineage>
        <taxon>Bacteria</taxon>
        <taxon>Bacillati</taxon>
        <taxon>Actinomycetota</taxon>
        <taxon>Rubrobacteria</taxon>
        <taxon>Rubrobacterales</taxon>
        <taxon>Rubrobacteraceae</taxon>
        <taxon>environmental samples</taxon>
    </lineage>
</organism>
<keyword evidence="2 5" id="KW-0812">Transmembrane</keyword>
<keyword evidence="3 5" id="KW-1133">Transmembrane helix</keyword>
<name>A0A6J4Q9G3_9ACTN</name>